<organism evidence="10 11">
    <name type="scientific">Cyanobium gracile UHCC 0281</name>
    <dbReference type="NCBI Taxonomy" id="3110309"/>
    <lineage>
        <taxon>Bacteria</taxon>
        <taxon>Bacillati</taxon>
        <taxon>Cyanobacteriota</taxon>
        <taxon>Cyanophyceae</taxon>
        <taxon>Synechococcales</taxon>
        <taxon>Prochlorococcaceae</taxon>
        <taxon>Cyanobium</taxon>
    </lineage>
</organism>
<comment type="caution">
    <text evidence="10">The sequence shown here is derived from an EMBL/GenBank/DDBJ whole genome shotgun (WGS) entry which is preliminary data.</text>
</comment>
<dbReference type="Gene3D" id="3.40.50.970">
    <property type="match status" value="1"/>
</dbReference>
<dbReference type="RefSeq" id="WP_323355434.1">
    <property type="nucleotide sequence ID" value="NZ_JAYGHY010000003.1"/>
</dbReference>
<sequence length="369" mass="40604">MTQELTAARAAQPASPGAAASSEEAGSHAVRLEGLYPAERASISRDEGLMLYRDMTLGRRFEDKCAEMYYRGKMFGFVHLYNGQEAVSTGVIRAMRLQHDWFCSTYRDHVHALSCGVPAREVMSELFGKATGCSKGRGGSMHLFSREHHLLGGYAFIGEGIPVALGAAFTSRYKRDALGQADSDAVTAAFFGDGTCNIGQFYECLNMASLWKLPILFVVENNRWAIGMDHNRATSEPEIWRKAAGFGMVGEEVDGMDVLAVRAAAQRAVERARAGEGPTLLECLTYRFRGHSLADPDELREAAEKEFWAKRDPIKQLALRLTDMGLATPEELKAIEKEIDAEVADCVEFALAAPEPDGSELTRYIWADD</sequence>
<evidence type="ECO:0000256" key="3">
    <source>
        <dbReference type="ARBA" id="ARBA00014159"/>
    </source>
</evidence>
<dbReference type="InterPro" id="IPR001017">
    <property type="entry name" value="DH_E1"/>
</dbReference>
<evidence type="ECO:0000256" key="1">
    <source>
        <dbReference type="ARBA" id="ARBA00001964"/>
    </source>
</evidence>
<dbReference type="Proteomes" id="UP001302329">
    <property type="component" value="Unassembled WGS sequence"/>
</dbReference>
<evidence type="ECO:0000259" key="9">
    <source>
        <dbReference type="Pfam" id="PF00676"/>
    </source>
</evidence>
<comment type="function">
    <text evidence="7">The pyruvate dehydrogenase complex catalyzes the overall conversion of pyruvate to acetyl-CoA and CO(2).</text>
</comment>
<evidence type="ECO:0000256" key="7">
    <source>
        <dbReference type="RuleBase" id="RU361139"/>
    </source>
</evidence>
<comment type="catalytic activity">
    <reaction evidence="7">
        <text>N(6)-[(R)-lipoyl]-L-lysyl-[protein] + pyruvate + H(+) = N(6)-[(R)-S(8)-acetyldihydrolipoyl]-L-lysyl-[protein] + CO2</text>
        <dbReference type="Rhea" id="RHEA:19189"/>
        <dbReference type="Rhea" id="RHEA-COMP:10474"/>
        <dbReference type="Rhea" id="RHEA-COMP:10478"/>
        <dbReference type="ChEBI" id="CHEBI:15361"/>
        <dbReference type="ChEBI" id="CHEBI:15378"/>
        <dbReference type="ChEBI" id="CHEBI:16526"/>
        <dbReference type="ChEBI" id="CHEBI:83099"/>
        <dbReference type="ChEBI" id="CHEBI:83111"/>
        <dbReference type="EC" id="1.2.4.1"/>
    </reaction>
</comment>
<feature type="domain" description="Dehydrogenase E1 component" evidence="9">
    <location>
        <begin position="54"/>
        <end position="356"/>
    </location>
</feature>
<keyword evidence="4 7" id="KW-0560">Oxidoreductase</keyword>
<evidence type="ECO:0000256" key="8">
    <source>
        <dbReference type="SAM" id="MobiDB-lite"/>
    </source>
</evidence>
<comment type="cofactor">
    <cofactor evidence="1 7">
        <name>thiamine diphosphate</name>
        <dbReference type="ChEBI" id="CHEBI:58937"/>
    </cofactor>
</comment>
<dbReference type="PANTHER" id="PTHR11516:SF60">
    <property type="entry name" value="PYRUVATE DEHYDROGENASE E1 COMPONENT SUBUNIT ALPHA"/>
    <property type="match status" value="1"/>
</dbReference>
<evidence type="ECO:0000313" key="10">
    <source>
        <dbReference type="EMBL" id="MEA5441288.1"/>
    </source>
</evidence>
<proteinExistence type="predicted"/>
<evidence type="ECO:0000256" key="5">
    <source>
        <dbReference type="ARBA" id="ARBA00023052"/>
    </source>
</evidence>
<comment type="subunit">
    <text evidence="7">Heterodimer of an alpha and a beta chain.</text>
</comment>
<dbReference type="InterPro" id="IPR029061">
    <property type="entry name" value="THDP-binding"/>
</dbReference>
<evidence type="ECO:0000256" key="4">
    <source>
        <dbReference type="ARBA" id="ARBA00023002"/>
    </source>
</evidence>
<keyword evidence="5 7" id="KW-0786">Thiamine pyrophosphate</keyword>
<feature type="region of interest" description="Disordered" evidence="8">
    <location>
        <begin position="1"/>
        <end position="24"/>
    </location>
</feature>
<dbReference type="InterPro" id="IPR050642">
    <property type="entry name" value="PDH_E1_Alpha_Subunit"/>
</dbReference>
<evidence type="ECO:0000256" key="6">
    <source>
        <dbReference type="ARBA" id="ARBA00023317"/>
    </source>
</evidence>
<dbReference type="EMBL" id="JAYGHY010000003">
    <property type="protein sequence ID" value="MEA5441288.1"/>
    <property type="molecule type" value="Genomic_DNA"/>
</dbReference>
<dbReference type="PANTHER" id="PTHR11516">
    <property type="entry name" value="PYRUVATE DEHYDROGENASE E1 COMPONENT, ALPHA SUBUNIT BACTERIAL AND ORGANELLAR"/>
    <property type="match status" value="1"/>
</dbReference>
<dbReference type="SUPFAM" id="SSF52518">
    <property type="entry name" value="Thiamin diphosphate-binding fold (THDP-binding)"/>
    <property type="match status" value="1"/>
</dbReference>
<accession>A0ABU5SS82</accession>
<dbReference type="Pfam" id="PF00676">
    <property type="entry name" value="E1_dh"/>
    <property type="match status" value="1"/>
</dbReference>
<dbReference type="NCBIfam" id="TIGR03182">
    <property type="entry name" value="PDH_E1_alph_y"/>
    <property type="match status" value="1"/>
</dbReference>
<evidence type="ECO:0000256" key="2">
    <source>
        <dbReference type="ARBA" id="ARBA00012281"/>
    </source>
</evidence>
<reference evidence="10 11" key="1">
    <citation type="submission" date="2023-12" db="EMBL/GenBank/DDBJ databases">
        <title>Baltic Sea Cyanobacteria.</title>
        <authorList>
            <person name="Delbaje E."/>
            <person name="Fewer D.P."/>
            <person name="Shishido T.K."/>
        </authorList>
    </citation>
    <scope>NUCLEOTIDE SEQUENCE [LARGE SCALE GENOMIC DNA]</scope>
    <source>
        <strain evidence="10 11">UHCC 0281</strain>
    </source>
</reference>
<keyword evidence="11" id="KW-1185">Reference proteome</keyword>
<protein>
    <recommendedName>
        <fullName evidence="3 7">Pyruvate dehydrogenase E1 component subunit alpha</fullName>
        <ecNumber evidence="2 7">1.2.4.1</ecNumber>
    </recommendedName>
</protein>
<keyword evidence="6 7" id="KW-0670">Pyruvate</keyword>
<evidence type="ECO:0000313" key="11">
    <source>
        <dbReference type="Proteomes" id="UP001302329"/>
    </source>
</evidence>
<gene>
    <name evidence="7 10" type="primary">pdhA</name>
    <name evidence="10" type="ORF">VB739_01820</name>
</gene>
<dbReference type="CDD" id="cd02000">
    <property type="entry name" value="TPP_E1_PDC_ADC_BCADC"/>
    <property type="match status" value="1"/>
</dbReference>
<dbReference type="EC" id="1.2.4.1" evidence="2 7"/>
<feature type="compositionally biased region" description="Low complexity" evidence="8">
    <location>
        <begin position="7"/>
        <end position="24"/>
    </location>
</feature>
<name>A0ABU5SS82_9CYAN</name>
<dbReference type="InterPro" id="IPR017597">
    <property type="entry name" value="Pyrv_DH_E1_asu_subgrp-y"/>
</dbReference>